<evidence type="ECO:0000256" key="6">
    <source>
        <dbReference type="SAM" id="Phobius"/>
    </source>
</evidence>
<name>A0A0X3TDA7_9RHOB</name>
<feature type="transmembrane region" description="Helical" evidence="6">
    <location>
        <begin position="187"/>
        <end position="204"/>
    </location>
</feature>
<dbReference type="Pfam" id="PF01810">
    <property type="entry name" value="LysE"/>
    <property type="match status" value="1"/>
</dbReference>
<evidence type="ECO:0000256" key="2">
    <source>
        <dbReference type="ARBA" id="ARBA00022475"/>
    </source>
</evidence>
<evidence type="ECO:0000313" key="8">
    <source>
        <dbReference type="Proteomes" id="UP000053791"/>
    </source>
</evidence>
<dbReference type="AlphaFoldDB" id="A0A0X3TDA7"/>
<keyword evidence="8" id="KW-1185">Reference proteome</keyword>
<evidence type="ECO:0000256" key="5">
    <source>
        <dbReference type="ARBA" id="ARBA00023136"/>
    </source>
</evidence>
<dbReference type="PANTHER" id="PTHR30086:SF20">
    <property type="entry name" value="ARGININE EXPORTER PROTEIN ARGO-RELATED"/>
    <property type="match status" value="1"/>
</dbReference>
<protein>
    <recommendedName>
        <fullName evidence="9">Lysine transporter LysE</fullName>
    </recommendedName>
</protein>
<dbReference type="PANTHER" id="PTHR30086">
    <property type="entry name" value="ARGININE EXPORTER PROTEIN ARGO"/>
    <property type="match status" value="1"/>
</dbReference>
<comment type="subcellular location">
    <subcellularLocation>
        <location evidence="1">Cell membrane</location>
        <topology evidence="1">Multi-pass membrane protein</topology>
    </subcellularLocation>
</comment>
<evidence type="ECO:0000256" key="1">
    <source>
        <dbReference type="ARBA" id="ARBA00004651"/>
    </source>
</evidence>
<dbReference type="Proteomes" id="UP000053791">
    <property type="component" value="Unassembled WGS sequence"/>
</dbReference>
<comment type="caution">
    <text evidence="7">The sequence shown here is derived from an EMBL/GenBank/DDBJ whole genome shotgun (WGS) entry which is preliminary data.</text>
</comment>
<feature type="transmembrane region" description="Helical" evidence="6">
    <location>
        <begin position="7"/>
        <end position="33"/>
    </location>
</feature>
<dbReference type="EMBL" id="LQBQ01000037">
    <property type="protein sequence ID" value="KUJ73663.1"/>
    <property type="molecule type" value="Genomic_DNA"/>
</dbReference>
<reference evidence="7 8" key="1">
    <citation type="submission" date="2015-12" db="EMBL/GenBank/DDBJ databases">
        <authorList>
            <person name="Shamseldin A."/>
            <person name="Moawad H."/>
            <person name="Abd El-Rahim W.M."/>
            <person name="Sadowsky M.J."/>
        </authorList>
    </citation>
    <scope>NUCLEOTIDE SEQUENCE [LARGE SCALE GENOMIC DNA]</scope>
    <source>
        <strain evidence="7 8">ZGT118</strain>
    </source>
</reference>
<organism evidence="7 8">
    <name type="scientific">Ruegeria marisrubri</name>
    <dbReference type="NCBI Taxonomy" id="1685379"/>
    <lineage>
        <taxon>Bacteria</taxon>
        <taxon>Pseudomonadati</taxon>
        <taxon>Pseudomonadota</taxon>
        <taxon>Alphaproteobacteria</taxon>
        <taxon>Rhodobacterales</taxon>
        <taxon>Roseobacteraceae</taxon>
        <taxon>Ruegeria</taxon>
    </lineage>
</organism>
<proteinExistence type="predicted"/>
<dbReference type="GO" id="GO:0015171">
    <property type="term" value="F:amino acid transmembrane transporter activity"/>
    <property type="evidence" value="ECO:0007669"/>
    <property type="project" value="TreeGrafter"/>
</dbReference>
<keyword evidence="2" id="KW-1003">Cell membrane</keyword>
<feature type="transmembrane region" description="Helical" evidence="6">
    <location>
        <begin position="110"/>
        <end position="134"/>
    </location>
</feature>
<keyword evidence="3 6" id="KW-0812">Transmembrane</keyword>
<evidence type="ECO:0008006" key="9">
    <source>
        <dbReference type="Google" id="ProtNLM"/>
    </source>
</evidence>
<keyword evidence="4 6" id="KW-1133">Transmembrane helix</keyword>
<dbReference type="RefSeq" id="WP_068349385.1">
    <property type="nucleotide sequence ID" value="NZ_LQBQ01000037.1"/>
</dbReference>
<dbReference type="STRING" id="1685379.AVO45_13780"/>
<sequence>MGLEWDFWVFVAALSMAAVTPGPGLAALVATVLAGGARRAIWFCAGIIAGDLVWLALSLSGLALVAQKLPFVFLTIKWSGVAYLSYLAWRIWRAPVGAGGAVAQPREQRAVARALAGFSVTMGNPKAMLFYLALLPNIVSPEHLSAPLILSLCLAVVLVLGTVFAVYVMAAERARAAVKNRSAMRRFNRLTASALGGAAVWIASN</sequence>
<dbReference type="OrthoDB" id="9807053at2"/>
<feature type="transmembrane region" description="Helical" evidence="6">
    <location>
        <begin position="40"/>
        <end position="65"/>
    </location>
</feature>
<feature type="transmembrane region" description="Helical" evidence="6">
    <location>
        <begin position="71"/>
        <end position="89"/>
    </location>
</feature>
<dbReference type="InterPro" id="IPR001123">
    <property type="entry name" value="LeuE-type"/>
</dbReference>
<evidence type="ECO:0000313" key="7">
    <source>
        <dbReference type="EMBL" id="KUJ73663.1"/>
    </source>
</evidence>
<evidence type="ECO:0000256" key="3">
    <source>
        <dbReference type="ARBA" id="ARBA00022692"/>
    </source>
</evidence>
<dbReference type="GO" id="GO:0005886">
    <property type="term" value="C:plasma membrane"/>
    <property type="evidence" value="ECO:0007669"/>
    <property type="project" value="UniProtKB-SubCell"/>
</dbReference>
<accession>A0A0X3TDA7</accession>
<evidence type="ECO:0000256" key="4">
    <source>
        <dbReference type="ARBA" id="ARBA00022989"/>
    </source>
</evidence>
<feature type="transmembrane region" description="Helical" evidence="6">
    <location>
        <begin position="146"/>
        <end position="167"/>
    </location>
</feature>
<keyword evidence="5 6" id="KW-0472">Membrane</keyword>
<gene>
    <name evidence="7" type="ORF">AVO45_13780</name>
</gene>